<dbReference type="OMA" id="CPPMPAW"/>
<dbReference type="PANTHER" id="PTHR33384:SF1">
    <property type="entry name" value="EXPRESSED PROTEIN"/>
    <property type="match status" value="1"/>
</dbReference>
<comment type="caution">
    <text evidence="1">The sequence shown here is derived from an EMBL/GenBank/DDBJ whole genome shotgun (WGS) entry which is preliminary data.</text>
</comment>
<accession>A0A8T2SN68</accession>
<dbReference type="PANTHER" id="PTHR33384">
    <property type="entry name" value="EXPRESSED PROTEIN"/>
    <property type="match status" value="1"/>
</dbReference>
<proteinExistence type="predicted"/>
<dbReference type="OrthoDB" id="1917254at2759"/>
<keyword evidence="2" id="KW-1185">Reference proteome</keyword>
<reference evidence="1" key="1">
    <citation type="submission" date="2021-08" db="EMBL/GenBank/DDBJ databases">
        <title>WGS assembly of Ceratopteris richardii.</title>
        <authorList>
            <person name="Marchant D.B."/>
            <person name="Chen G."/>
            <person name="Jenkins J."/>
            <person name="Shu S."/>
            <person name="Leebens-Mack J."/>
            <person name="Grimwood J."/>
            <person name="Schmutz J."/>
            <person name="Soltis P."/>
            <person name="Soltis D."/>
            <person name="Chen Z.-H."/>
        </authorList>
    </citation>
    <scope>NUCLEOTIDE SEQUENCE</scope>
    <source>
        <strain evidence="1">Whitten #5841</strain>
        <tissue evidence="1">Leaf</tissue>
    </source>
</reference>
<dbReference type="AlphaFoldDB" id="A0A8T2SN68"/>
<gene>
    <name evidence="1" type="ORF">KP509_19G044800</name>
</gene>
<name>A0A8T2SN68_CERRI</name>
<dbReference type="Proteomes" id="UP000825935">
    <property type="component" value="Chromosome 19"/>
</dbReference>
<evidence type="ECO:0000313" key="1">
    <source>
        <dbReference type="EMBL" id="KAH7352435.1"/>
    </source>
</evidence>
<dbReference type="EMBL" id="CM035424">
    <property type="protein sequence ID" value="KAH7352435.1"/>
    <property type="molecule type" value="Genomic_DNA"/>
</dbReference>
<sequence>MSYLARLRLAETRSEMPKCANLRSTESADEKIICPKPQRVAVSNLRSVDAIKPMRHVRSLLIFSMSPVERDGSDAGCEILDIFLRKSSPFAAFGCSPPIFSGSPPSRATNPLVRDTQFLRSHYPTVDRQVSVPSNVPAKPAPIVRVEGFDCGAARSFECTGHDSRCRVSAFA</sequence>
<evidence type="ECO:0000313" key="2">
    <source>
        <dbReference type="Proteomes" id="UP000825935"/>
    </source>
</evidence>
<protein>
    <submittedName>
        <fullName evidence="1">Uncharacterized protein</fullName>
    </submittedName>
</protein>
<organism evidence="1 2">
    <name type="scientific">Ceratopteris richardii</name>
    <name type="common">Triangle waterfern</name>
    <dbReference type="NCBI Taxonomy" id="49495"/>
    <lineage>
        <taxon>Eukaryota</taxon>
        <taxon>Viridiplantae</taxon>
        <taxon>Streptophyta</taxon>
        <taxon>Embryophyta</taxon>
        <taxon>Tracheophyta</taxon>
        <taxon>Polypodiopsida</taxon>
        <taxon>Polypodiidae</taxon>
        <taxon>Polypodiales</taxon>
        <taxon>Pteridineae</taxon>
        <taxon>Pteridaceae</taxon>
        <taxon>Parkerioideae</taxon>
        <taxon>Ceratopteris</taxon>
    </lineage>
</organism>